<dbReference type="SUPFAM" id="SSF49785">
    <property type="entry name" value="Galactose-binding domain-like"/>
    <property type="match status" value="1"/>
</dbReference>
<dbReference type="InterPro" id="IPR008979">
    <property type="entry name" value="Galactose-bd-like_sf"/>
</dbReference>
<evidence type="ECO:0000313" key="3">
    <source>
        <dbReference type="EMBL" id="CAJ0941124.1"/>
    </source>
</evidence>
<feature type="compositionally biased region" description="Polar residues" evidence="1">
    <location>
        <begin position="22"/>
        <end position="36"/>
    </location>
</feature>
<feature type="domain" description="F5/8 type C" evidence="2">
    <location>
        <begin position="1"/>
        <end position="82"/>
    </location>
</feature>
<protein>
    <recommendedName>
        <fullName evidence="2">F5/8 type C domain-containing protein</fullName>
    </recommendedName>
</protein>
<dbReference type="Gene3D" id="2.60.120.260">
    <property type="entry name" value="Galactose-binding domain-like"/>
    <property type="match status" value="1"/>
</dbReference>
<sequence>MFDSGDDNCDDPLVSPPLPQTAFDSSSGSLPSNAKLNSRDGVGGWSPLESNVKQWLQIDLGGRFDITGLASFSGCAELHRER</sequence>
<accession>A0ABN9LMV6</accession>
<evidence type="ECO:0000256" key="1">
    <source>
        <dbReference type="SAM" id="MobiDB-lite"/>
    </source>
</evidence>
<evidence type="ECO:0000259" key="2">
    <source>
        <dbReference type="PROSITE" id="PS50022"/>
    </source>
</evidence>
<organism evidence="3 4">
    <name type="scientific">Ranitomeya imitator</name>
    <name type="common">mimic poison frog</name>
    <dbReference type="NCBI Taxonomy" id="111125"/>
    <lineage>
        <taxon>Eukaryota</taxon>
        <taxon>Metazoa</taxon>
        <taxon>Chordata</taxon>
        <taxon>Craniata</taxon>
        <taxon>Vertebrata</taxon>
        <taxon>Euteleostomi</taxon>
        <taxon>Amphibia</taxon>
        <taxon>Batrachia</taxon>
        <taxon>Anura</taxon>
        <taxon>Neobatrachia</taxon>
        <taxon>Hyloidea</taxon>
        <taxon>Dendrobatidae</taxon>
        <taxon>Dendrobatinae</taxon>
        <taxon>Ranitomeya</taxon>
    </lineage>
</organism>
<feature type="region of interest" description="Disordered" evidence="1">
    <location>
        <begin position="1"/>
        <end position="42"/>
    </location>
</feature>
<feature type="compositionally biased region" description="Acidic residues" evidence="1">
    <location>
        <begin position="1"/>
        <end position="10"/>
    </location>
</feature>
<dbReference type="EMBL" id="CAUEEQ010018723">
    <property type="protein sequence ID" value="CAJ0941124.1"/>
    <property type="molecule type" value="Genomic_DNA"/>
</dbReference>
<dbReference type="Proteomes" id="UP001176940">
    <property type="component" value="Unassembled WGS sequence"/>
</dbReference>
<reference evidence="3" key="1">
    <citation type="submission" date="2023-07" db="EMBL/GenBank/DDBJ databases">
        <authorList>
            <person name="Stuckert A."/>
        </authorList>
    </citation>
    <scope>NUCLEOTIDE SEQUENCE</scope>
</reference>
<dbReference type="PROSITE" id="PS50022">
    <property type="entry name" value="FA58C_3"/>
    <property type="match status" value="1"/>
</dbReference>
<proteinExistence type="predicted"/>
<comment type="caution">
    <text evidence="3">The sequence shown here is derived from an EMBL/GenBank/DDBJ whole genome shotgun (WGS) entry which is preliminary data.</text>
</comment>
<keyword evidence="4" id="KW-1185">Reference proteome</keyword>
<evidence type="ECO:0000313" key="4">
    <source>
        <dbReference type="Proteomes" id="UP001176940"/>
    </source>
</evidence>
<name>A0ABN9LMV6_9NEOB</name>
<dbReference type="InterPro" id="IPR000421">
    <property type="entry name" value="FA58C"/>
</dbReference>
<gene>
    <name evidence="3" type="ORF">RIMI_LOCUS9141434</name>
</gene>